<protein>
    <submittedName>
        <fullName evidence="2">Uncharacterized protein</fullName>
    </submittedName>
</protein>
<sequence>MGKDKKSADKGAGAGRRHADQQARAEARAQGQRRSARRQPASPDFLDTLHNYVHNRTGHERRAWLDNHGLRGASPRQQPIYSLLPAAMRDGYERRLEADRQARIQQQQAAAAAEVVSRYQVTNTSVDEDQDQDQDQDDKESKGKGNDGEGSSCR</sequence>
<keyword evidence="3" id="KW-1185">Reference proteome</keyword>
<dbReference type="Proteomes" id="UP001562357">
    <property type="component" value="Unassembled WGS sequence"/>
</dbReference>
<accession>A0ABQ0CML1</accession>
<feature type="compositionally biased region" description="Low complexity" evidence="1">
    <location>
        <begin position="28"/>
        <end position="41"/>
    </location>
</feature>
<reference evidence="3" key="1">
    <citation type="submission" date="2024-06" db="EMBL/GenBank/DDBJ databases">
        <title>Draft Genome Sequences of Epichloe bromicola Strains Isolated from Elymus ciliaris.</title>
        <authorList>
            <consortium name="Epichloe bromicola genome sequencing consortium"/>
            <person name="Miura A."/>
            <person name="Imano S."/>
            <person name="Ashida A."/>
            <person name="Sato I."/>
            <person name="Chiba S."/>
            <person name="Tanaka A."/>
            <person name="Camagna M."/>
            <person name="Takemoto D."/>
        </authorList>
    </citation>
    <scope>NUCLEOTIDE SEQUENCE [LARGE SCALE GENOMIC DNA]</scope>
    <source>
        <strain evidence="3">DP</strain>
    </source>
</reference>
<feature type="region of interest" description="Disordered" evidence="1">
    <location>
        <begin position="110"/>
        <end position="154"/>
    </location>
</feature>
<feature type="compositionally biased region" description="Acidic residues" evidence="1">
    <location>
        <begin position="126"/>
        <end position="138"/>
    </location>
</feature>
<comment type="caution">
    <text evidence="2">The sequence shown here is derived from an EMBL/GenBank/DDBJ whole genome shotgun (WGS) entry which is preliminary data.</text>
</comment>
<name>A0ABQ0CML1_9HYPO</name>
<feature type="compositionally biased region" description="Basic and acidic residues" evidence="1">
    <location>
        <begin position="17"/>
        <end position="27"/>
    </location>
</feature>
<organism evidence="2 3">
    <name type="scientific">Epichloe bromicola</name>
    <dbReference type="NCBI Taxonomy" id="79588"/>
    <lineage>
        <taxon>Eukaryota</taxon>
        <taxon>Fungi</taxon>
        <taxon>Dikarya</taxon>
        <taxon>Ascomycota</taxon>
        <taxon>Pezizomycotina</taxon>
        <taxon>Sordariomycetes</taxon>
        <taxon>Hypocreomycetidae</taxon>
        <taxon>Hypocreales</taxon>
        <taxon>Clavicipitaceae</taxon>
        <taxon>Epichloe</taxon>
    </lineage>
</organism>
<evidence type="ECO:0000313" key="2">
    <source>
        <dbReference type="EMBL" id="GAB0134667.1"/>
    </source>
</evidence>
<evidence type="ECO:0000313" key="3">
    <source>
        <dbReference type="Proteomes" id="UP001562357"/>
    </source>
</evidence>
<evidence type="ECO:0000256" key="1">
    <source>
        <dbReference type="SAM" id="MobiDB-lite"/>
    </source>
</evidence>
<feature type="region of interest" description="Disordered" evidence="1">
    <location>
        <begin position="1"/>
        <end position="53"/>
    </location>
</feature>
<dbReference type="EMBL" id="BAAFGZ010000089">
    <property type="protein sequence ID" value="GAB0134667.1"/>
    <property type="molecule type" value="Genomic_DNA"/>
</dbReference>
<gene>
    <name evidence="2" type="primary">g3029</name>
    <name evidence="2" type="ORF">EsDP_00003029</name>
</gene>
<proteinExistence type="predicted"/>